<keyword evidence="4" id="KW-0802">TPR repeat</keyword>
<dbReference type="OrthoDB" id="5986190at2759"/>
<dbReference type="InterPro" id="IPR011990">
    <property type="entry name" value="TPR-like_helical_dom_sf"/>
</dbReference>
<keyword evidence="6" id="KW-0496">Mitochondrion</keyword>
<evidence type="ECO:0000313" key="8">
    <source>
        <dbReference type="EMBL" id="KRT79706.1"/>
    </source>
</evidence>
<evidence type="ECO:0000256" key="3">
    <source>
        <dbReference type="ARBA" id="ARBA00022737"/>
    </source>
</evidence>
<evidence type="ECO:0000256" key="5">
    <source>
        <dbReference type="ARBA" id="ARBA00022946"/>
    </source>
</evidence>
<name>A0A0T6AX58_9SCAR</name>
<organism evidence="8 9">
    <name type="scientific">Oryctes borbonicus</name>
    <dbReference type="NCBI Taxonomy" id="1629725"/>
    <lineage>
        <taxon>Eukaryota</taxon>
        <taxon>Metazoa</taxon>
        <taxon>Ecdysozoa</taxon>
        <taxon>Arthropoda</taxon>
        <taxon>Hexapoda</taxon>
        <taxon>Insecta</taxon>
        <taxon>Pterygota</taxon>
        <taxon>Neoptera</taxon>
        <taxon>Endopterygota</taxon>
        <taxon>Coleoptera</taxon>
        <taxon>Polyphaga</taxon>
        <taxon>Scarabaeiformia</taxon>
        <taxon>Scarabaeidae</taxon>
        <taxon>Dynastinae</taxon>
        <taxon>Oryctes</taxon>
    </lineage>
</organism>
<dbReference type="InterPro" id="IPR019734">
    <property type="entry name" value="TPR_rpt"/>
</dbReference>
<dbReference type="PANTHER" id="PTHR13143:SF6">
    <property type="entry name" value="TETRATRICOPEPTIDE REPEAT PROTEIN 19, MITOCHONDRIAL"/>
    <property type="match status" value="1"/>
</dbReference>
<gene>
    <name evidence="8" type="ORF">AMK59_7315</name>
</gene>
<evidence type="ECO:0000256" key="4">
    <source>
        <dbReference type="ARBA" id="ARBA00022803"/>
    </source>
</evidence>
<reference evidence="8 9" key="1">
    <citation type="submission" date="2015-09" db="EMBL/GenBank/DDBJ databases">
        <title>Draft genome of the scarab beetle Oryctes borbonicus.</title>
        <authorList>
            <person name="Meyer J.M."/>
            <person name="Markov G.V."/>
            <person name="Baskaran P."/>
            <person name="Herrmann M."/>
            <person name="Sommer R.J."/>
            <person name="Roedelsperger C."/>
        </authorList>
    </citation>
    <scope>NUCLEOTIDE SEQUENCE [LARGE SCALE GENOMIC DNA]</scope>
    <source>
        <strain evidence="8">OB123</strain>
        <tissue evidence="8">Whole animal</tissue>
    </source>
</reference>
<sequence>MMLQKLYNITRLYTILNANYFRNLQITPISSFYKGFFARRSQRKLLYKPNLLLTYKNVLIHRRLHTSRLKILAITILGWLGFDKTDEEKESELIMTLKRAVLSEQREEYNKAEQLLHVALRLAQQQQNQQGILYCYDLMANLAFNQLQLEKSEKLFVNVMQMLLSNGVPQDDLKVIHISLKLARICHLKAEGDRAELGYKWCLEKIEKQKNDDIDAQTLYGVIQDWYAQFLLDRGDVKTSLIHLKEAYKTCCDLRGRKDSQSMLLLNDLGITCWRAGDLESAEDFLKQAIEIGSTMEDQSYVGIFLANLGLIYLQKGMFDIAKKYCKDAWTIGRKFNNTETVEQANYCFEQVELHQ</sequence>
<feature type="non-terminal residue" evidence="8">
    <location>
        <position position="356"/>
    </location>
</feature>
<dbReference type="Gene3D" id="1.25.40.10">
    <property type="entry name" value="Tetratricopeptide repeat domain"/>
    <property type="match status" value="2"/>
</dbReference>
<keyword evidence="9" id="KW-1185">Reference proteome</keyword>
<dbReference type="SUPFAM" id="SSF48452">
    <property type="entry name" value="TPR-like"/>
    <property type="match status" value="2"/>
</dbReference>
<evidence type="ECO:0000256" key="2">
    <source>
        <dbReference type="ARBA" id="ARBA00008219"/>
    </source>
</evidence>
<keyword evidence="3" id="KW-0677">Repeat</keyword>
<comment type="caution">
    <text evidence="8">The sequence shown here is derived from an EMBL/GenBank/DDBJ whole genome shotgun (WGS) entry which is preliminary data.</text>
</comment>
<dbReference type="GO" id="GO:0005743">
    <property type="term" value="C:mitochondrial inner membrane"/>
    <property type="evidence" value="ECO:0007669"/>
    <property type="project" value="TreeGrafter"/>
</dbReference>
<dbReference type="EMBL" id="LJIG01022601">
    <property type="protein sequence ID" value="KRT79706.1"/>
    <property type="molecule type" value="Genomic_DNA"/>
</dbReference>
<dbReference type="Pfam" id="PF13181">
    <property type="entry name" value="TPR_8"/>
    <property type="match status" value="1"/>
</dbReference>
<protein>
    <submittedName>
        <fullName evidence="8">Tetratricopeptide repeat-containing protein</fullName>
    </submittedName>
</protein>
<dbReference type="GO" id="GO:0034551">
    <property type="term" value="P:mitochondrial respiratory chain complex III assembly"/>
    <property type="evidence" value="ECO:0007669"/>
    <property type="project" value="InterPro"/>
</dbReference>
<feature type="coiled-coil region" evidence="7">
    <location>
        <begin position="102"/>
        <end position="129"/>
    </location>
</feature>
<comment type="subcellular location">
    <subcellularLocation>
        <location evidence="1">Mitochondrion</location>
    </subcellularLocation>
</comment>
<keyword evidence="5" id="KW-0809">Transit peptide</keyword>
<evidence type="ECO:0000256" key="1">
    <source>
        <dbReference type="ARBA" id="ARBA00004173"/>
    </source>
</evidence>
<keyword evidence="7" id="KW-0175">Coiled coil</keyword>
<evidence type="ECO:0000256" key="7">
    <source>
        <dbReference type="SAM" id="Coils"/>
    </source>
</evidence>
<dbReference type="PANTHER" id="PTHR13143">
    <property type="entry name" value="TETRATRICOPEPTIDE REPEAT PROTEIN 19"/>
    <property type="match status" value="1"/>
</dbReference>
<proteinExistence type="inferred from homology"/>
<dbReference type="Pfam" id="PF13424">
    <property type="entry name" value="TPR_12"/>
    <property type="match status" value="1"/>
</dbReference>
<dbReference type="Proteomes" id="UP000051574">
    <property type="component" value="Unassembled WGS sequence"/>
</dbReference>
<dbReference type="InterPro" id="IPR040395">
    <property type="entry name" value="TTC19"/>
</dbReference>
<evidence type="ECO:0000256" key="6">
    <source>
        <dbReference type="ARBA" id="ARBA00023128"/>
    </source>
</evidence>
<evidence type="ECO:0000313" key="9">
    <source>
        <dbReference type="Proteomes" id="UP000051574"/>
    </source>
</evidence>
<comment type="similarity">
    <text evidence="2">Belongs to the TTC19 family.</text>
</comment>
<dbReference type="AlphaFoldDB" id="A0A0T6AX58"/>
<dbReference type="SMART" id="SM00028">
    <property type="entry name" value="TPR"/>
    <property type="match status" value="3"/>
</dbReference>
<accession>A0A0T6AX58</accession>